<dbReference type="PANTHER" id="PTHR36681">
    <property type="entry name" value="NUCLEAR GTPASE, GERMINAL CENTER-ASSOCIATED, TANDEM DUPLICATE 3"/>
    <property type="match status" value="1"/>
</dbReference>
<protein>
    <recommendedName>
        <fullName evidence="2">DUF7605 domain-containing protein</fullName>
    </recommendedName>
</protein>
<evidence type="ECO:0000313" key="3">
    <source>
        <dbReference type="EMBL" id="KAK0645150.1"/>
    </source>
</evidence>
<accession>A0AA39Y612</accession>
<reference evidence="3" key="1">
    <citation type="submission" date="2023-06" db="EMBL/GenBank/DDBJ databases">
        <title>Multi-omics analyses reveal the molecular pathogenesis toolkit of Lasiodiplodia hormozganensis, a cross-kingdom pathogen.</title>
        <authorList>
            <person name="Felix C."/>
            <person name="Meneses R."/>
            <person name="Goncalves M.F.M."/>
            <person name="Tilleman L."/>
            <person name="Duarte A.S."/>
            <person name="Jorrin-Novo J.V."/>
            <person name="Van De Peer Y."/>
            <person name="Deforce D."/>
            <person name="Van Nieuwerburgh F."/>
            <person name="Esteves A.C."/>
            <person name="Alves A."/>
        </authorList>
    </citation>
    <scope>NUCLEOTIDE SEQUENCE</scope>
    <source>
        <strain evidence="3">CBS 339.90</strain>
    </source>
</reference>
<name>A0AA39Y612_9PEZI</name>
<comment type="caution">
    <text evidence="3">The sequence shown here is derived from an EMBL/GenBank/DDBJ whole genome shotgun (WGS) entry which is preliminary data.</text>
</comment>
<dbReference type="InterPro" id="IPR056024">
    <property type="entry name" value="DUF7605"/>
</dbReference>
<feature type="domain" description="DUF7605" evidence="2">
    <location>
        <begin position="581"/>
        <end position="755"/>
    </location>
</feature>
<gene>
    <name evidence="3" type="ORF">DIS24_g8236</name>
</gene>
<dbReference type="EMBL" id="JAUJDW010000058">
    <property type="protein sequence ID" value="KAK0645150.1"/>
    <property type="molecule type" value="Genomic_DNA"/>
</dbReference>
<dbReference type="PANTHER" id="PTHR36681:SF3">
    <property type="entry name" value="NUCLEAR GTPASE, GERMINAL CENTER-ASSOCIATED, TANDEM DUPLICATE 3"/>
    <property type="match status" value="1"/>
</dbReference>
<dbReference type="Proteomes" id="UP001175001">
    <property type="component" value="Unassembled WGS sequence"/>
</dbReference>
<dbReference type="Pfam" id="PF24564">
    <property type="entry name" value="DUF7605"/>
    <property type="match status" value="1"/>
</dbReference>
<evidence type="ECO:0000313" key="4">
    <source>
        <dbReference type="Proteomes" id="UP001175001"/>
    </source>
</evidence>
<dbReference type="SUPFAM" id="SSF52540">
    <property type="entry name" value="P-loop containing nucleoside triphosphate hydrolases"/>
    <property type="match status" value="1"/>
</dbReference>
<keyword evidence="4" id="KW-1185">Reference proteome</keyword>
<organism evidence="3 4">
    <name type="scientific">Lasiodiplodia hormozganensis</name>
    <dbReference type="NCBI Taxonomy" id="869390"/>
    <lineage>
        <taxon>Eukaryota</taxon>
        <taxon>Fungi</taxon>
        <taxon>Dikarya</taxon>
        <taxon>Ascomycota</taxon>
        <taxon>Pezizomycotina</taxon>
        <taxon>Dothideomycetes</taxon>
        <taxon>Dothideomycetes incertae sedis</taxon>
        <taxon>Botryosphaeriales</taxon>
        <taxon>Botryosphaeriaceae</taxon>
        <taxon>Lasiodiplodia</taxon>
    </lineage>
</organism>
<evidence type="ECO:0000259" key="2">
    <source>
        <dbReference type="Pfam" id="PF24564"/>
    </source>
</evidence>
<dbReference type="Gene3D" id="3.40.50.300">
    <property type="entry name" value="P-loop containing nucleotide triphosphate hydrolases"/>
    <property type="match status" value="1"/>
</dbReference>
<dbReference type="InterPro" id="IPR027417">
    <property type="entry name" value="P-loop_NTPase"/>
</dbReference>
<evidence type="ECO:0000256" key="1">
    <source>
        <dbReference type="SAM" id="Coils"/>
    </source>
</evidence>
<keyword evidence="1" id="KW-0175">Coiled coil</keyword>
<feature type="coiled-coil region" evidence="1">
    <location>
        <begin position="372"/>
        <end position="425"/>
    </location>
</feature>
<dbReference type="AlphaFoldDB" id="A0AA39Y612"/>
<sequence length="843" mass="95119">MNEQLPNIVTNHESFLSAEAIALSIPQEIINAIEKNEYTDEDFDYLKGEAYNAKKIYKSGDIVIGLKGESGTGKSSLINSILGYDGIAPYGNDGEACTAVVQEFRKPRPTQQMPFEAEVFFLEPQVREAALREWVIDFWDSHKSGPDDHDDEDYMGEDFEEQLESGEGSATACDAIHSLFSDHEECRDLESTKNFLSTTTDRGDPAILGQMKVWMDALLKSLGVESSQVVIRAATPDLLQDAVAPYLAHVNNDRPSPWPLVKLVRSYFDSPLLSQGIILADLPGTSDINKIRVQATRSYMGKVEYTGVVAKIDRAQSDLATNRSLVEAYKRKRGPNIFMVATYSDSINTNAPGMIDKCINMPGASTGDVKELSTLKEELDTIKLDLQTFEAQQKHAKSARNYDLLDELENRCNDLRARKVSKLNKSAEICVRVRNGKVRKALVDRHYNMLKHEILPVFCVSNSEYMIHIIGYDEEHLPKMSVEATEIPRLRSHIYGLPAKRKVMALSHHVKYVLPSLANNLAMSCSQSKLKRRDELKRIMNEAQDPISMEITQAFNDLLTADILGKIGKIKIFKTKVGYMNAAKAKLTAYSQWNSGTQKSFCHHKGQWKTKKVGRHDWNAEMLEPLVNDLKDNIRHWEDISDPLGRTLSEKITSILQSLITRLQDTAGPSRGVLEPFFSELRIQIDMIDGLCKTEAEEVEKGLGHIRQCMISSEDTEPCYFVQAMSKTYEECAALTGGGVRQKRFEKLTAKITQKGVANPFQKVHDKAKSAAQELIQHHIKAFNAKVLDRFDKLHAMFMRLFKTDQNDTPEAKALREQLRKRLPEFKARIADCGRLLEEIKHT</sequence>
<proteinExistence type="predicted"/>